<reference evidence="2" key="1">
    <citation type="journal article" date="2023" name="Insect Mol. Biol.">
        <title>Genome sequencing provides insights into the evolution of gene families encoding plant cell wall-degrading enzymes in longhorned beetles.</title>
        <authorList>
            <person name="Shin N.R."/>
            <person name="Okamura Y."/>
            <person name="Kirsch R."/>
            <person name="Pauchet Y."/>
        </authorList>
    </citation>
    <scope>NUCLEOTIDE SEQUENCE</scope>
    <source>
        <strain evidence="2">AMC_N1</strain>
    </source>
</reference>
<feature type="compositionally biased region" description="Low complexity" evidence="1">
    <location>
        <begin position="130"/>
        <end position="147"/>
    </location>
</feature>
<feature type="compositionally biased region" description="Polar residues" evidence="1">
    <location>
        <begin position="395"/>
        <end position="409"/>
    </location>
</feature>
<name>A0AAV8Z6L6_9CUCU</name>
<evidence type="ECO:0000313" key="3">
    <source>
        <dbReference type="Proteomes" id="UP001162162"/>
    </source>
</evidence>
<accession>A0AAV8Z6L6</accession>
<dbReference type="EMBL" id="JAPWTK010000011">
    <property type="protein sequence ID" value="KAJ8959857.1"/>
    <property type="molecule type" value="Genomic_DNA"/>
</dbReference>
<proteinExistence type="predicted"/>
<keyword evidence="3" id="KW-1185">Reference proteome</keyword>
<dbReference type="AlphaFoldDB" id="A0AAV8Z6L6"/>
<feature type="compositionally biased region" description="Basic and acidic residues" evidence="1">
    <location>
        <begin position="32"/>
        <end position="43"/>
    </location>
</feature>
<evidence type="ECO:0000313" key="2">
    <source>
        <dbReference type="EMBL" id="KAJ8959857.1"/>
    </source>
</evidence>
<feature type="region of interest" description="Disordered" evidence="1">
    <location>
        <begin position="128"/>
        <end position="156"/>
    </location>
</feature>
<protein>
    <submittedName>
        <fullName evidence="2">Uncharacterized protein</fullName>
    </submittedName>
</protein>
<feature type="region of interest" description="Disordered" evidence="1">
    <location>
        <begin position="344"/>
        <end position="409"/>
    </location>
</feature>
<evidence type="ECO:0000256" key="1">
    <source>
        <dbReference type="SAM" id="MobiDB-lite"/>
    </source>
</evidence>
<comment type="caution">
    <text evidence="2">The sequence shown here is derived from an EMBL/GenBank/DDBJ whole genome shotgun (WGS) entry which is preliminary data.</text>
</comment>
<feature type="region of interest" description="Disordered" evidence="1">
    <location>
        <begin position="1"/>
        <end position="63"/>
    </location>
</feature>
<sequence length="430" mass="47045">MLRVFTPGKDAPLQERSTYLGGCQGEFPANYDGKRTPTSEDVKPNYLVSYGNAPPTNSDEKPPYDQYYNSKTNPIKPDAMKIPKTEITTTNCCSVSGQTELLVPKTEITSSCRSSPSGMRSAYEPYLNQDSNSSSMSSMDTINSRGPHQMHHMGPHHNPQQPGYNMDHQLPHRSPYHHSPMSEEMYHRERSYADMAEPMSGGIARPVVTYSNEAVNRSYDSAMINSAGHRPYDPGTNNFERYDSGQCVALQQPLGPPRVPPQGMYGYIEEHQEQRYQQEAAVAQQHQIAVANAQGLMKTEEQEPSGPLYPRPMYQYDASGGPLPVGFSAINLSVKCVTTAQAQMKGPHTSPGGTVIDLSTSSVTTTSPQVAYGSPHYGGGQRVGGSPQAAPSPHLSASPQVPSPQGQTLDLSVSRLSHRWVPSFIHNFIT</sequence>
<gene>
    <name evidence="2" type="ORF">NQ318_011590</name>
</gene>
<dbReference type="Proteomes" id="UP001162162">
    <property type="component" value="Unassembled WGS sequence"/>
</dbReference>
<organism evidence="2 3">
    <name type="scientific">Aromia moschata</name>
    <dbReference type="NCBI Taxonomy" id="1265417"/>
    <lineage>
        <taxon>Eukaryota</taxon>
        <taxon>Metazoa</taxon>
        <taxon>Ecdysozoa</taxon>
        <taxon>Arthropoda</taxon>
        <taxon>Hexapoda</taxon>
        <taxon>Insecta</taxon>
        <taxon>Pterygota</taxon>
        <taxon>Neoptera</taxon>
        <taxon>Endopterygota</taxon>
        <taxon>Coleoptera</taxon>
        <taxon>Polyphaga</taxon>
        <taxon>Cucujiformia</taxon>
        <taxon>Chrysomeloidea</taxon>
        <taxon>Cerambycidae</taxon>
        <taxon>Cerambycinae</taxon>
        <taxon>Callichromatini</taxon>
        <taxon>Aromia</taxon>
    </lineage>
</organism>